<dbReference type="Proteomes" id="UP000198855">
    <property type="component" value="Unassembled WGS sequence"/>
</dbReference>
<dbReference type="SMART" id="SM00347">
    <property type="entry name" value="HTH_MARR"/>
    <property type="match status" value="1"/>
</dbReference>
<dbReference type="PROSITE" id="PS01117">
    <property type="entry name" value="HTH_MARR_1"/>
    <property type="match status" value="1"/>
</dbReference>
<dbReference type="InterPro" id="IPR023187">
    <property type="entry name" value="Tscrpt_reg_MarR-type_CS"/>
</dbReference>
<protein>
    <submittedName>
        <fullName evidence="5">DNA-binding transcriptional regulator, MarR family</fullName>
    </submittedName>
</protein>
<dbReference type="SUPFAM" id="SSF46785">
    <property type="entry name" value="Winged helix' DNA-binding domain"/>
    <property type="match status" value="1"/>
</dbReference>
<evidence type="ECO:0000256" key="2">
    <source>
        <dbReference type="ARBA" id="ARBA00023125"/>
    </source>
</evidence>
<evidence type="ECO:0000313" key="5">
    <source>
        <dbReference type="EMBL" id="SFD96782.1"/>
    </source>
</evidence>
<keyword evidence="3" id="KW-0804">Transcription</keyword>
<organism evidence="5 6">
    <name type="scientific">Paenibacillus catalpae</name>
    <dbReference type="NCBI Taxonomy" id="1045775"/>
    <lineage>
        <taxon>Bacteria</taxon>
        <taxon>Bacillati</taxon>
        <taxon>Bacillota</taxon>
        <taxon>Bacilli</taxon>
        <taxon>Bacillales</taxon>
        <taxon>Paenibacillaceae</taxon>
        <taxon>Paenibacillus</taxon>
    </lineage>
</organism>
<dbReference type="InterPro" id="IPR036390">
    <property type="entry name" value="WH_DNA-bd_sf"/>
</dbReference>
<evidence type="ECO:0000259" key="4">
    <source>
        <dbReference type="PROSITE" id="PS50995"/>
    </source>
</evidence>
<dbReference type="InterPro" id="IPR036388">
    <property type="entry name" value="WH-like_DNA-bd_sf"/>
</dbReference>
<evidence type="ECO:0000256" key="1">
    <source>
        <dbReference type="ARBA" id="ARBA00023015"/>
    </source>
</evidence>
<evidence type="ECO:0000256" key="3">
    <source>
        <dbReference type="ARBA" id="ARBA00023163"/>
    </source>
</evidence>
<dbReference type="OrthoDB" id="9807800at2"/>
<proteinExistence type="predicted"/>
<dbReference type="InterPro" id="IPR000835">
    <property type="entry name" value="HTH_MarR-typ"/>
</dbReference>
<keyword evidence="6" id="KW-1185">Reference proteome</keyword>
<dbReference type="RefSeq" id="WP_091183703.1">
    <property type="nucleotide sequence ID" value="NZ_FOMT01000002.1"/>
</dbReference>
<keyword evidence="2 5" id="KW-0238">DNA-binding</keyword>
<dbReference type="Pfam" id="PF01047">
    <property type="entry name" value="MarR"/>
    <property type="match status" value="1"/>
</dbReference>
<feature type="domain" description="HTH marR-type" evidence="4">
    <location>
        <begin position="21"/>
        <end position="153"/>
    </location>
</feature>
<dbReference type="Gene3D" id="1.10.10.10">
    <property type="entry name" value="Winged helix-like DNA-binding domain superfamily/Winged helix DNA-binding domain"/>
    <property type="match status" value="1"/>
</dbReference>
<gene>
    <name evidence="5" type="ORF">SAMN05216378_1786</name>
</gene>
<dbReference type="PRINTS" id="PR00598">
    <property type="entry name" value="HTHMARR"/>
</dbReference>
<sequence>MEQQNDSARTEQYNAPTAGLRYPVSFSIFALARSHRALAGQMLRDIGLFPGQEIMLLQLWDNDGQSQQSLGRTIGVDHSTVAKSVKRLEESGLVTRTRSPEDGRVTLVWLTEAGRNLEAKVNIIWKELEQITVNGLTESERKQIESLAYRISSSIDSVNKEN</sequence>
<dbReference type="GO" id="GO:0003700">
    <property type="term" value="F:DNA-binding transcription factor activity"/>
    <property type="evidence" value="ECO:0007669"/>
    <property type="project" value="InterPro"/>
</dbReference>
<reference evidence="6" key="1">
    <citation type="submission" date="2016-10" db="EMBL/GenBank/DDBJ databases">
        <authorList>
            <person name="Varghese N."/>
            <person name="Submissions S."/>
        </authorList>
    </citation>
    <scope>NUCLEOTIDE SEQUENCE [LARGE SCALE GENOMIC DNA]</scope>
    <source>
        <strain evidence="6">CGMCC 1.10784</strain>
    </source>
</reference>
<accession>A0A1I1WNX9</accession>
<dbReference type="STRING" id="1045775.SAMN05216378_1786"/>
<dbReference type="PANTHER" id="PTHR42756:SF1">
    <property type="entry name" value="TRANSCRIPTIONAL REPRESSOR OF EMRAB OPERON"/>
    <property type="match status" value="1"/>
</dbReference>
<keyword evidence="1" id="KW-0805">Transcription regulation</keyword>
<evidence type="ECO:0000313" key="6">
    <source>
        <dbReference type="Proteomes" id="UP000198855"/>
    </source>
</evidence>
<dbReference type="GO" id="GO:0003677">
    <property type="term" value="F:DNA binding"/>
    <property type="evidence" value="ECO:0007669"/>
    <property type="project" value="UniProtKB-KW"/>
</dbReference>
<dbReference type="PROSITE" id="PS50995">
    <property type="entry name" value="HTH_MARR_2"/>
    <property type="match status" value="1"/>
</dbReference>
<dbReference type="EMBL" id="FOMT01000002">
    <property type="protein sequence ID" value="SFD96782.1"/>
    <property type="molecule type" value="Genomic_DNA"/>
</dbReference>
<name>A0A1I1WNX9_9BACL</name>
<dbReference type="AlphaFoldDB" id="A0A1I1WNX9"/>
<dbReference type="PANTHER" id="PTHR42756">
    <property type="entry name" value="TRANSCRIPTIONAL REGULATOR, MARR"/>
    <property type="match status" value="1"/>
</dbReference>